<gene>
    <name evidence="1" type="ORF">MRATA1EN3_LOCUS19941</name>
</gene>
<reference evidence="1" key="1">
    <citation type="submission" date="2023-05" db="EMBL/GenBank/DDBJ databases">
        <authorList>
            <consortium name="ELIXIR-Norway"/>
        </authorList>
    </citation>
    <scope>NUCLEOTIDE SEQUENCE</scope>
</reference>
<accession>A0ACB0F6L3</accession>
<organism evidence="1 2">
    <name type="scientific">Rangifer tarandus platyrhynchus</name>
    <name type="common">Svalbard reindeer</name>
    <dbReference type="NCBI Taxonomy" id="3082113"/>
    <lineage>
        <taxon>Eukaryota</taxon>
        <taxon>Metazoa</taxon>
        <taxon>Chordata</taxon>
        <taxon>Craniata</taxon>
        <taxon>Vertebrata</taxon>
        <taxon>Euteleostomi</taxon>
        <taxon>Mammalia</taxon>
        <taxon>Eutheria</taxon>
        <taxon>Laurasiatheria</taxon>
        <taxon>Artiodactyla</taxon>
        <taxon>Ruminantia</taxon>
        <taxon>Pecora</taxon>
        <taxon>Cervidae</taxon>
        <taxon>Odocoileinae</taxon>
        <taxon>Rangifer</taxon>
    </lineage>
</organism>
<protein>
    <submittedName>
        <fullName evidence="1">Uncharacterized protein</fullName>
    </submittedName>
</protein>
<sequence>MKDVLPGEASRGRGRVVGREGSHSSGPGAASADGTRRTRSRAPARPCDPHRGCTPRLARHGFSGETPFSSTPSFTCPHGCMWQPLGRRGPGPEPPAQDVKPGAFRLNGRKPFLLVSDLLREFAYKSAPPEQPARVGPPQDAAVSSRTSSLCTILATETGPAGEISPEVLMLHHVLLLQFHPSPSAPTGQRLPRSPEYSRAPGASAVSSAGRHRIPTLVPLSISTPKLPGSPRKPATLKLCPHDSNPHLAPGPPPKTPQIIPERLVV</sequence>
<proteinExistence type="predicted"/>
<dbReference type="Proteomes" id="UP001162501">
    <property type="component" value="Chromosome 33"/>
</dbReference>
<dbReference type="EMBL" id="OX596117">
    <property type="protein sequence ID" value="CAI9708728.1"/>
    <property type="molecule type" value="Genomic_DNA"/>
</dbReference>
<evidence type="ECO:0000313" key="2">
    <source>
        <dbReference type="Proteomes" id="UP001162501"/>
    </source>
</evidence>
<name>A0ACB0F6L3_RANTA</name>
<evidence type="ECO:0000313" key="1">
    <source>
        <dbReference type="EMBL" id="CAI9708728.1"/>
    </source>
</evidence>